<proteinExistence type="predicted"/>
<dbReference type="Proteomes" id="UP001190700">
    <property type="component" value="Unassembled WGS sequence"/>
</dbReference>
<feature type="region of interest" description="Disordered" evidence="1">
    <location>
        <begin position="1"/>
        <end position="20"/>
    </location>
</feature>
<feature type="compositionally biased region" description="Basic and acidic residues" evidence="1">
    <location>
        <begin position="9"/>
        <end position="20"/>
    </location>
</feature>
<keyword evidence="3" id="KW-1185">Reference proteome</keyword>
<reference evidence="2 3" key="1">
    <citation type="journal article" date="2015" name="Genome Biol. Evol.">
        <title>Comparative Genomics of a Bacterivorous Green Alga Reveals Evolutionary Causalities and Consequences of Phago-Mixotrophic Mode of Nutrition.</title>
        <authorList>
            <person name="Burns J.A."/>
            <person name="Paasch A."/>
            <person name="Narechania A."/>
            <person name="Kim E."/>
        </authorList>
    </citation>
    <scope>NUCLEOTIDE SEQUENCE [LARGE SCALE GENOMIC DNA]</scope>
    <source>
        <strain evidence="2 3">PLY_AMNH</strain>
    </source>
</reference>
<dbReference type="AlphaFoldDB" id="A0AAE0G8X0"/>
<evidence type="ECO:0000256" key="1">
    <source>
        <dbReference type="SAM" id="MobiDB-lite"/>
    </source>
</evidence>
<organism evidence="2 3">
    <name type="scientific">Cymbomonas tetramitiformis</name>
    <dbReference type="NCBI Taxonomy" id="36881"/>
    <lineage>
        <taxon>Eukaryota</taxon>
        <taxon>Viridiplantae</taxon>
        <taxon>Chlorophyta</taxon>
        <taxon>Pyramimonadophyceae</taxon>
        <taxon>Pyramimonadales</taxon>
        <taxon>Pyramimonadaceae</taxon>
        <taxon>Cymbomonas</taxon>
    </lineage>
</organism>
<name>A0AAE0G8X0_9CHLO</name>
<sequence>MAFRIGGGSEDHGPESKTFDDKCSKVMKHVITIAIQDALELAERYPRNPVHSVLLKDPKFLFILQEYKEKKHKRRMGRQQA</sequence>
<comment type="caution">
    <text evidence="2">The sequence shown here is derived from an EMBL/GenBank/DDBJ whole genome shotgun (WGS) entry which is preliminary data.</text>
</comment>
<evidence type="ECO:0000313" key="2">
    <source>
        <dbReference type="EMBL" id="KAK3273051.1"/>
    </source>
</evidence>
<protein>
    <submittedName>
        <fullName evidence="2">Uncharacterized protein</fullName>
    </submittedName>
</protein>
<gene>
    <name evidence="2" type="ORF">CYMTET_18695</name>
</gene>
<evidence type="ECO:0000313" key="3">
    <source>
        <dbReference type="Proteomes" id="UP001190700"/>
    </source>
</evidence>
<accession>A0AAE0G8X0</accession>
<dbReference type="EMBL" id="LGRX02008663">
    <property type="protein sequence ID" value="KAK3273051.1"/>
    <property type="molecule type" value="Genomic_DNA"/>
</dbReference>